<dbReference type="Gene3D" id="1.20.272.10">
    <property type="match status" value="1"/>
</dbReference>
<keyword evidence="3 11" id="KW-0808">Transferase</keyword>
<organism evidence="11 12">
    <name type="scientific">Youxingia wuxianensis</name>
    <dbReference type="NCBI Taxonomy" id="2763678"/>
    <lineage>
        <taxon>Bacteria</taxon>
        <taxon>Bacillati</taxon>
        <taxon>Bacillota</taxon>
        <taxon>Clostridia</taxon>
        <taxon>Eubacteriales</taxon>
        <taxon>Oscillospiraceae</taxon>
        <taxon>Youxingia</taxon>
    </lineage>
</organism>
<reference evidence="11" key="1">
    <citation type="submission" date="2020-08" db="EMBL/GenBank/DDBJ databases">
        <title>Genome public.</title>
        <authorList>
            <person name="Liu C."/>
            <person name="Sun Q."/>
        </authorList>
    </citation>
    <scope>NUCLEOTIDE SEQUENCE</scope>
    <source>
        <strain evidence="11">NSJ-64</strain>
    </source>
</reference>
<dbReference type="AlphaFoldDB" id="A0A926EMW2"/>
<dbReference type="PANTHER" id="PTHR34388">
    <property type="entry name" value="DNA POLYMERASE III SUBUNIT DELTA"/>
    <property type="match status" value="1"/>
</dbReference>
<evidence type="ECO:0000259" key="10">
    <source>
        <dbReference type="Pfam" id="PF21694"/>
    </source>
</evidence>
<dbReference type="Gene3D" id="3.40.50.300">
    <property type="entry name" value="P-loop containing nucleotide triphosphate hydrolases"/>
    <property type="match status" value="1"/>
</dbReference>
<dbReference type="InterPro" id="IPR048466">
    <property type="entry name" value="DNA_pol3_delta-like_C"/>
</dbReference>
<dbReference type="EMBL" id="JACRTD010000002">
    <property type="protein sequence ID" value="MBC8584601.1"/>
    <property type="molecule type" value="Genomic_DNA"/>
</dbReference>
<dbReference type="Proteomes" id="UP000623678">
    <property type="component" value="Unassembled WGS sequence"/>
</dbReference>
<keyword evidence="5" id="KW-0235">DNA replication</keyword>
<dbReference type="Gene3D" id="1.10.8.60">
    <property type="match status" value="1"/>
</dbReference>
<gene>
    <name evidence="11" type="primary">holA</name>
    <name evidence="11" type="ORF">H8705_03290</name>
</gene>
<dbReference type="PANTHER" id="PTHR34388:SF1">
    <property type="entry name" value="DNA POLYMERASE III SUBUNIT DELTA"/>
    <property type="match status" value="1"/>
</dbReference>
<keyword evidence="4 11" id="KW-0548">Nucleotidyltransferase</keyword>
<evidence type="ECO:0000256" key="3">
    <source>
        <dbReference type="ARBA" id="ARBA00022679"/>
    </source>
</evidence>
<dbReference type="InterPro" id="IPR005790">
    <property type="entry name" value="DNA_polIII_delta"/>
</dbReference>
<dbReference type="SUPFAM" id="SSF48019">
    <property type="entry name" value="post-AAA+ oligomerization domain-like"/>
    <property type="match status" value="1"/>
</dbReference>
<name>A0A926EMW2_9FIRM</name>
<dbReference type="NCBIfam" id="TIGR01128">
    <property type="entry name" value="holA"/>
    <property type="match status" value="1"/>
</dbReference>
<accession>A0A926EMW2</accession>
<dbReference type="GO" id="GO:0003677">
    <property type="term" value="F:DNA binding"/>
    <property type="evidence" value="ECO:0007669"/>
    <property type="project" value="InterPro"/>
</dbReference>
<dbReference type="RefSeq" id="WP_262394427.1">
    <property type="nucleotide sequence ID" value="NZ_JACRTD010000002.1"/>
</dbReference>
<comment type="caution">
    <text evidence="11">The sequence shown here is derived from an EMBL/GenBank/DDBJ whole genome shotgun (WGS) entry which is preliminary data.</text>
</comment>
<evidence type="ECO:0000313" key="11">
    <source>
        <dbReference type="EMBL" id="MBC8584601.1"/>
    </source>
</evidence>
<dbReference type="GO" id="GO:0003887">
    <property type="term" value="F:DNA-directed DNA polymerase activity"/>
    <property type="evidence" value="ECO:0007669"/>
    <property type="project" value="UniProtKB-KW"/>
</dbReference>
<dbReference type="Pfam" id="PF06144">
    <property type="entry name" value="DNA_pol3_delta"/>
    <property type="match status" value="1"/>
</dbReference>
<comment type="catalytic activity">
    <reaction evidence="8">
        <text>DNA(n) + a 2'-deoxyribonucleoside 5'-triphosphate = DNA(n+1) + diphosphate</text>
        <dbReference type="Rhea" id="RHEA:22508"/>
        <dbReference type="Rhea" id="RHEA-COMP:17339"/>
        <dbReference type="Rhea" id="RHEA-COMP:17340"/>
        <dbReference type="ChEBI" id="CHEBI:33019"/>
        <dbReference type="ChEBI" id="CHEBI:61560"/>
        <dbReference type="ChEBI" id="CHEBI:173112"/>
        <dbReference type="EC" id="2.7.7.7"/>
    </reaction>
</comment>
<evidence type="ECO:0000256" key="1">
    <source>
        <dbReference type="ARBA" id="ARBA00012417"/>
    </source>
</evidence>
<evidence type="ECO:0000313" key="12">
    <source>
        <dbReference type="Proteomes" id="UP000623678"/>
    </source>
</evidence>
<keyword evidence="12" id="KW-1185">Reference proteome</keyword>
<evidence type="ECO:0000259" key="9">
    <source>
        <dbReference type="Pfam" id="PF06144"/>
    </source>
</evidence>
<feature type="domain" description="DNA polymerase III delta subunit-like C-terminal" evidence="10">
    <location>
        <begin position="217"/>
        <end position="338"/>
    </location>
</feature>
<evidence type="ECO:0000256" key="4">
    <source>
        <dbReference type="ARBA" id="ARBA00022695"/>
    </source>
</evidence>
<dbReference type="EC" id="2.7.7.7" evidence="1"/>
<dbReference type="GO" id="GO:0006261">
    <property type="term" value="P:DNA-templated DNA replication"/>
    <property type="evidence" value="ECO:0007669"/>
    <property type="project" value="TreeGrafter"/>
</dbReference>
<proteinExistence type="inferred from homology"/>
<keyword evidence="6" id="KW-0239">DNA-directed DNA polymerase</keyword>
<evidence type="ECO:0000256" key="7">
    <source>
        <dbReference type="ARBA" id="ARBA00034754"/>
    </source>
</evidence>
<dbReference type="GO" id="GO:0009360">
    <property type="term" value="C:DNA polymerase III complex"/>
    <property type="evidence" value="ECO:0007669"/>
    <property type="project" value="InterPro"/>
</dbReference>
<dbReference type="InterPro" id="IPR027417">
    <property type="entry name" value="P-loop_NTPase"/>
</dbReference>
<dbReference type="SUPFAM" id="SSF52540">
    <property type="entry name" value="P-loop containing nucleoside triphosphate hydrolases"/>
    <property type="match status" value="1"/>
</dbReference>
<feature type="domain" description="DNA polymerase III delta N-terminal" evidence="9">
    <location>
        <begin position="22"/>
        <end position="139"/>
    </location>
</feature>
<evidence type="ECO:0000256" key="6">
    <source>
        <dbReference type="ARBA" id="ARBA00022932"/>
    </source>
</evidence>
<sequence>MKYTLETDFSKHVKSDELHRVYLLYGSQTYLVSMYEKMLIKKALSGEFNEFNLHRFEGADFSMQDLYDAVEQLPFMAQARCVTVDIDPDKLDSGALKEFCSVISDPPATTTVIVTIKTGQPPLKKEKLSALVKTCDKAGGVIELGARRSADLLRFLRSRASKNGCELSSDEASYLVERCADDMQLLSQELDKVCAYKGTGTITKEEIDAVVSVVMQARVFDLSKAIFRGNFQKAMELVDQLLYMREPVPRILAVLSGSFVDLYRGFCARQAGVSPAQAAVDLGYAKNREFVLKNAMTDSAEYSAIQIGQMLETLIQADARLKSTGASDRVILEQVITQLFLITGKVR</sequence>
<dbReference type="Pfam" id="PF21694">
    <property type="entry name" value="DNA_pol3_delta_C"/>
    <property type="match status" value="1"/>
</dbReference>
<evidence type="ECO:0000256" key="8">
    <source>
        <dbReference type="ARBA" id="ARBA00049244"/>
    </source>
</evidence>
<comment type="similarity">
    <text evidence="7">Belongs to the DNA polymerase HolA subunit family.</text>
</comment>
<evidence type="ECO:0000256" key="5">
    <source>
        <dbReference type="ARBA" id="ARBA00022705"/>
    </source>
</evidence>
<dbReference type="InterPro" id="IPR008921">
    <property type="entry name" value="DNA_pol3_clamp-load_cplx_C"/>
</dbReference>
<evidence type="ECO:0000256" key="2">
    <source>
        <dbReference type="ARBA" id="ARBA00017703"/>
    </source>
</evidence>
<protein>
    <recommendedName>
        <fullName evidence="2">DNA polymerase III subunit delta</fullName>
        <ecNumber evidence="1">2.7.7.7</ecNumber>
    </recommendedName>
</protein>
<dbReference type="InterPro" id="IPR010372">
    <property type="entry name" value="DNA_pol3_delta_N"/>
</dbReference>